<keyword evidence="1 6" id="KW-0031">Aminopeptidase</keyword>
<sequence>MFREGGRLGDISHAIGSYLTMAGYGVVRDYVGHGIGRNLHEQPNVPNYGKPGAGVVLREGMVLAIEPMVNVGSYEVKVLKDQWTVKTVDGSLSAHYENTVALTSDGPQLLTLTI</sequence>
<evidence type="ECO:0000256" key="2">
    <source>
        <dbReference type="ARBA" id="ARBA00022670"/>
    </source>
</evidence>
<reference evidence="6" key="1">
    <citation type="submission" date="2019-08" db="EMBL/GenBank/DDBJ databases">
        <authorList>
            <person name="Kucharzyk K."/>
            <person name="Murdoch R.W."/>
            <person name="Higgins S."/>
            <person name="Loffler F."/>
        </authorList>
    </citation>
    <scope>NUCLEOTIDE SEQUENCE</scope>
</reference>
<gene>
    <name evidence="6" type="primary">map_85</name>
    <name evidence="6" type="ORF">SDC9_212787</name>
</gene>
<comment type="caution">
    <text evidence="6">The sequence shown here is derived from an EMBL/GenBank/DDBJ whole genome shotgun (WGS) entry which is preliminary data.</text>
</comment>
<dbReference type="PRINTS" id="PR00599">
    <property type="entry name" value="MAPEPTIDASE"/>
</dbReference>
<keyword evidence="3" id="KW-0479">Metal-binding</keyword>
<protein>
    <submittedName>
        <fullName evidence="6">Methionine aminopeptidase 1</fullName>
        <ecNumber evidence="6">3.4.11.18</ecNumber>
    </submittedName>
</protein>
<dbReference type="InterPro" id="IPR002467">
    <property type="entry name" value="Pept_M24A_MAP1"/>
</dbReference>
<dbReference type="GO" id="GO:0006508">
    <property type="term" value="P:proteolysis"/>
    <property type="evidence" value="ECO:0007669"/>
    <property type="project" value="UniProtKB-KW"/>
</dbReference>
<evidence type="ECO:0000256" key="4">
    <source>
        <dbReference type="ARBA" id="ARBA00022801"/>
    </source>
</evidence>
<dbReference type="EC" id="3.4.11.18" evidence="6"/>
<evidence type="ECO:0000259" key="5">
    <source>
        <dbReference type="Pfam" id="PF00557"/>
    </source>
</evidence>
<dbReference type="GO" id="GO:0070006">
    <property type="term" value="F:metalloaminopeptidase activity"/>
    <property type="evidence" value="ECO:0007669"/>
    <property type="project" value="InterPro"/>
</dbReference>
<evidence type="ECO:0000256" key="1">
    <source>
        <dbReference type="ARBA" id="ARBA00022438"/>
    </source>
</evidence>
<name>A0A645JMX0_9ZZZZ</name>
<dbReference type="PROSITE" id="PS00680">
    <property type="entry name" value="MAP_1"/>
    <property type="match status" value="1"/>
</dbReference>
<dbReference type="Pfam" id="PF00557">
    <property type="entry name" value="Peptidase_M24"/>
    <property type="match status" value="1"/>
</dbReference>
<dbReference type="InterPro" id="IPR036005">
    <property type="entry name" value="Creatinase/aminopeptidase-like"/>
</dbReference>
<dbReference type="GO" id="GO:0046872">
    <property type="term" value="F:metal ion binding"/>
    <property type="evidence" value="ECO:0007669"/>
    <property type="project" value="UniProtKB-KW"/>
</dbReference>
<feature type="domain" description="Peptidase M24" evidence="5">
    <location>
        <begin position="2"/>
        <end position="103"/>
    </location>
</feature>
<dbReference type="InterPro" id="IPR001714">
    <property type="entry name" value="Pept_M24_MAP"/>
</dbReference>
<dbReference type="AlphaFoldDB" id="A0A645JMX0"/>
<keyword evidence="4 6" id="KW-0378">Hydrolase</keyword>
<dbReference type="PANTHER" id="PTHR43330">
    <property type="entry name" value="METHIONINE AMINOPEPTIDASE"/>
    <property type="match status" value="1"/>
</dbReference>
<evidence type="ECO:0000313" key="6">
    <source>
        <dbReference type="EMBL" id="MPN65008.1"/>
    </source>
</evidence>
<dbReference type="GO" id="GO:0005829">
    <property type="term" value="C:cytosol"/>
    <property type="evidence" value="ECO:0007669"/>
    <property type="project" value="TreeGrafter"/>
</dbReference>
<keyword evidence="2" id="KW-0645">Protease</keyword>
<proteinExistence type="predicted"/>
<organism evidence="6">
    <name type="scientific">bioreactor metagenome</name>
    <dbReference type="NCBI Taxonomy" id="1076179"/>
    <lineage>
        <taxon>unclassified sequences</taxon>
        <taxon>metagenomes</taxon>
        <taxon>ecological metagenomes</taxon>
    </lineage>
</organism>
<dbReference type="EMBL" id="VSSQ01146718">
    <property type="protein sequence ID" value="MPN65008.1"/>
    <property type="molecule type" value="Genomic_DNA"/>
</dbReference>
<dbReference type="GO" id="GO:0004239">
    <property type="term" value="F:initiator methionyl aminopeptidase activity"/>
    <property type="evidence" value="ECO:0007669"/>
    <property type="project" value="UniProtKB-EC"/>
</dbReference>
<dbReference type="InterPro" id="IPR000994">
    <property type="entry name" value="Pept_M24"/>
</dbReference>
<dbReference type="SUPFAM" id="SSF55920">
    <property type="entry name" value="Creatinase/aminopeptidase"/>
    <property type="match status" value="1"/>
</dbReference>
<accession>A0A645JMX0</accession>
<dbReference type="Gene3D" id="3.90.230.10">
    <property type="entry name" value="Creatinase/methionine aminopeptidase superfamily"/>
    <property type="match status" value="1"/>
</dbReference>
<dbReference type="PANTHER" id="PTHR43330:SF27">
    <property type="entry name" value="METHIONINE AMINOPEPTIDASE"/>
    <property type="match status" value="1"/>
</dbReference>
<evidence type="ECO:0000256" key="3">
    <source>
        <dbReference type="ARBA" id="ARBA00022723"/>
    </source>
</evidence>